<dbReference type="InterPro" id="IPR029052">
    <property type="entry name" value="Metallo-depent_PP-like"/>
</dbReference>
<feature type="domain" description="Calcineurin-like phosphoesterase" evidence="5">
    <location>
        <begin position="57"/>
        <end position="271"/>
    </location>
</feature>
<evidence type="ECO:0000256" key="1">
    <source>
        <dbReference type="ARBA" id="ARBA00006654"/>
    </source>
</evidence>
<dbReference type="EMBL" id="CVQH01026194">
    <property type="protein sequence ID" value="CRK40211.1"/>
    <property type="molecule type" value="Genomic_DNA"/>
</dbReference>
<sequence length="685" mass="76180">MNLVDQCSYWQLRQHPSRAEMPKNAPAEDRPTVTFSSGRTQQDGFAFSSQPDSPPDLRLLHYNDVYHLDPSSAEPKGGIARFITAVNQYRSKDRFRDEPELITLFSGDAFNPSLESSVTKGEHMVPVLNSIGTDCACVGNHDLDFGVKQFEHLARKCNFPWLLANVLDPALGDDVPLGNAKRTHLLTASNGLKVGLIGLGEREWLETINSLPPNLIYKSATETAKQLVPGLREAGADIVICVSHQREPNDDKLARQTDGLFDLILGGHDHFYAHSFINDTHVLRSGTDFKQLSYIEARRSTTRPGRWDIDILRRDIVSSIPEDAEALRMTSALTDKLKHQLCKPVGWTAAPLDARFSTVRMKESNMGNFVCDIMRNYHHADAALMAAGTIRGDQIYPPGVLRVRDITNCFPFEDPVVVIRVTGTHLKEALENSVSMYPAQEGRFPQVSNLEFEFDPSKASGARVNWVKLGGAPLEEEKKYVLATRGYMARGKDGYDSLLVEPEGGTAEELISEENGILISAMLRQYFMGLRTVGQWKNLSEHWVKVASECTTPIETRKNPWATAPGSKPEQDAAQPKTGADSKSWSQWMRKRLGLDARPAELDEEEDDGDEKGGKGILQDADELASVDLELLLMRKFFGRWAKKIGVFGKAVDPLVEGDFSVDWTRVIAPVLEGRIKMVGAQTGY</sequence>
<dbReference type="GO" id="GO:0016787">
    <property type="term" value="F:hydrolase activity"/>
    <property type="evidence" value="ECO:0007669"/>
    <property type="project" value="UniProtKB-KW"/>
</dbReference>
<keyword evidence="3" id="KW-0547">Nucleotide-binding</keyword>
<evidence type="ECO:0000256" key="3">
    <source>
        <dbReference type="RuleBase" id="RU362119"/>
    </source>
</evidence>
<dbReference type="Gene3D" id="3.60.21.10">
    <property type="match status" value="1"/>
</dbReference>
<comment type="similarity">
    <text evidence="1 3">Belongs to the 5'-nucleotidase family.</text>
</comment>
<keyword evidence="3" id="KW-0378">Hydrolase</keyword>
<dbReference type="InterPro" id="IPR006179">
    <property type="entry name" value="5_nucleotidase/apyrase"/>
</dbReference>
<dbReference type="InterPro" id="IPR004843">
    <property type="entry name" value="Calcineurin-like_PHP"/>
</dbReference>
<dbReference type="PANTHER" id="PTHR11575:SF48">
    <property type="entry name" value="5'-NUCLEOTIDASE"/>
    <property type="match status" value="1"/>
</dbReference>
<keyword evidence="8" id="KW-1185">Reference proteome</keyword>
<evidence type="ECO:0000259" key="5">
    <source>
        <dbReference type="Pfam" id="PF00149"/>
    </source>
</evidence>
<dbReference type="STRING" id="100787.A0A0G4N0R4"/>
<feature type="region of interest" description="Disordered" evidence="4">
    <location>
        <begin position="14"/>
        <end position="52"/>
    </location>
</feature>
<evidence type="ECO:0000259" key="6">
    <source>
        <dbReference type="Pfam" id="PF02872"/>
    </source>
</evidence>
<dbReference type="GO" id="GO:0009166">
    <property type="term" value="P:nucleotide catabolic process"/>
    <property type="evidence" value="ECO:0007669"/>
    <property type="project" value="InterPro"/>
</dbReference>
<feature type="domain" description="5'-Nucleotidase C-terminal" evidence="6">
    <location>
        <begin position="354"/>
        <end position="496"/>
    </location>
</feature>
<dbReference type="PRINTS" id="PR01607">
    <property type="entry name" value="APYRASEFAMLY"/>
</dbReference>
<feature type="compositionally biased region" description="Basic and acidic residues" evidence="4">
    <location>
        <begin position="17"/>
        <end position="31"/>
    </location>
</feature>
<evidence type="ECO:0000256" key="2">
    <source>
        <dbReference type="ARBA" id="ARBA00022729"/>
    </source>
</evidence>
<dbReference type="Proteomes" id="UP000044602">
    <property type="component" value="Unassembled WGS sequence"/>
</dbReference>
<dbReference type="SUPFAM" id="SSF55816">
    <property type="entry name" value="5'-nucleotidase (syn. UDP-sugar hydrolase), C-terminal domain"/>
    <property type="match status" value="1"/>
</dbReference>
<dbReference type="GO" id="GO:0000166">
    <property type="term" value="F:nucleotide binding"/>
    <property type="evidence" value="ECO:0007669"/>
    <property type="project" value="UniProtKB-KW"/>
</dbReference>
<dbReference type="CDD" id="cd07406">
    <property type="entry name" value="MPP_CG11883_N"/>
    <property type="match status" value="1"/>
</dbReference>
<organism evidence="7 8">
    <name type="scientific">Verticillium longisporum</name>
    <name type="common">Verticillium dahliae var. longisporum</name>
    <dbReference type="NCBI Taxonomy" id="100787"/>
    <lineage>
        <taxon>Eukaryota</taxon>
        <taxon>Fungi</taxon>
        <taxon>Dikarya</taxon>
        <taxon>Ascomycota</taxon>
        <taxon>Pezizomycotina</taxon>
        <taxon>Sordariomycetes</taxon>
        <taxon>Hypocreomycetidae</taxon>
        <taxon>Glomerellales</taxon>
        <taxon>Plectosphaerellaceae</taxon>
        <taxon>Verticillium</taxon>
    </lineage>
</organism>
<dbReference type="SUPFAM" id="SSF56300">
    <property type="entry name" value="Metallo-dependent phosphatases"/>
    <property type="match status" value="1"/>
</dbReference>
<feature type="region of interest" description="Disordered" evidence="4">
    <location>
        <begin position="556"/>
        <end position="617"/>
    </location>
</feature>
<dbReference type="InterPro" id="IPR036907">
    <property type="entry name" value="5'-Nucleotdase_C_sf"/>
</dbReference>
<keyword evidence="2" id="KW-0732">Signal</keyword>
<dbReference type="Pfam" id="PF02872">
    <property type="entry name" value="5_nucleotid_C"/>
    <property type="match status" value="1"/>
</dbReference>
<dbReference type="AlphaFoldDB" id="A0A0G4N0R4"/>
<reference evidence="7 8" key="1">
    <citation type="submission" date="2015-05" db="EMBL/GenBank/DDBJ databases">
        <authorList>
            <person name="Wang D.B."/>
            <person name="Wang M."/>
        </authorList>
    </citation>
    <scope>NUCLEOTIDE SEQUENCE [LARGE SCALE GENOMIC DNA]</scope>
    <source>
        <strain evidence="7">VL1</strain>
    </source>
</reference>
<dbReference type="InterPro" id="IPR008334">
    <property type="entry name" value="5'-Nucleotdase_C"/>
</dbReference>
<evidence type="ECO:0000313" key="7">
    <source>
        <dbReference type="EMBL" id="CRK40211.1"/>
    </source>
</evidence>
<evidence type="ECO:0000313" key="8">
    <source>
        <dbReference type="Proteomes" id="UP000044602"/>
    </source>
</evidence>
<evidence type="ECO:0008006" key="9">
    <source>
        <dbReference type="Google" id="ProtNLM"/>
    </source>
</evidence>
<dbReference type="PANTHER" id="PTHR11575">
    <property type="entry name" value="5'-NUCLEOTIDASE-RELATED"/>
    <property type="match status" value="1"/>
</dbReference>
<accession>A0A0G4N0R4</accession>
<gene>
    <name evidence="7" type="ORF">BN1708_008146</name>
</gene>
<dbReference type="Pfam" id="PF00149">
    <property type="entry name" value="Metallophos"/>
    <property type="match status" value="1"/>
</dbReference>
<feature type="compositionally biased region" description="Polar residues" evidence="4">
    <location>
        <begin position="33"/>
        <end position="51"/>
    </location>
</feature>
<name>A0A0G4N0R4_VERLO</name>
<evidence type="ECO:0000256" key="4">
    <source>
        <dbReference type="SAM" id="MobiDB-lite"/>
    </source>
</evidence>
<proteinExistence type="inferred from homology"/>
<dbReference type="InterPro" id="IPR041821">
    <property type="entry name" value="CG11883_N"/>
</dbReference>
<protein>
    <recommendedName>
        <fullName evidence="9">5'-Nucleotidase C-terminal domain-containing protein</fullName>
    </recommendedName>
</protein>
<dbReference type="Gene3D" id="3.90.780.10">
    <property type="entry name" value="5'-Nucleotidase, C-terminal domain"/>
    <property type="match status" value="1"/>
</dbReference>